<evidence type="ECO:0000256" key="1">
    <source>
        <dbReference type="ARBA" id="ARBA00008005"/>
    </source>
</evidence>
<sequence>MATVLKTPGVYIEEIPKLPPSIAQVETAIPAFIGYTEKAKKKIDDDLVMEPLRLSSLKEYQTYFGYSEKETSIGVQVLNADLPNEEVIVTQPSNPSPFKMYYNMQMYFANGGGPCFIVSVGTYASARTNNSVAPVILNEQAGFMGLNDGLNAIALKDEPTLLVFPDASALTDDAEFYGLYNSALTQCNKLQDRFTLLDTYSDKEYNNGVADVDPVEEIRSNISPEKDMLKYGATYYPYLETTLDYAYSEGETEVNGLNISLSATAQKVVDGIDLLELETLLTAIVDTKLEIEAASESDALLSKNTIINQVNALIGYLESNKNSINNLIEEATESEEPTLVEPAATSLVANMTTWMDANLEQIIADLYGKLYKLNQDDTKAKLVGTLTTNATNIYGVLGINEGTITDSTIHDSLEAQKTTATNELFDLKAAIDALGITTLPKLSDIKATNNALYNQIKSEISRLNVTLTPSSTIAGIYARVDGSRGVWKAPANVGFNYVVKPSVFVSHEDQMGLNVDTLAGKSINAIRSFTGRGTVVWGARTLAGNDNEWRYVSVRRFFNMVEQSCKNATEPFVFEPNDANTWLKVQTMIENYLTNLWREGALQGEKPEHAFYVAVGLGKTMSALDILEGRMIVEIGMAVVRPAEFIILEFSHKLAES</sequence>
<organism evidence="3 4">
    <name type="scientific">Maribacter algarum</name>
    <name type="common">ex Zhang et al. 2020</name>
    <dbReference type="NCBI Taxonomy" id="2578118"/>
    <lineage>
        <taxon>Bacteria</taxon>
        <taxon>Pseudomonadati</taxon>
        <taxon>Bacteroidota</taxon>
        <taxon>Flavobacteriia</taxon>
        <taxon>Flavobacteriales</taxon>
        <taxon>Flavobacteriaceae</taxon>
        <taxon>Maribacter</taxon>
    </lineage>
</organism>
<dbReference type="AlphaFoldDB" id="A0A5S3PSQ2"/>
<evidence type="ECO:0000313" key="3">
    <source>
        <dbReference type="EMBL" id="TMM58019.1"/>
    </source>
</evidence>
<proteinExistence type="inferred from homology"/>
<dbReference type="InterPro" id="IPR052042">
    <property type="entry name" value="Tail_sheath_structural"/>
</dbReference>
<evidence type="ECO:0000259" key="2">
    <source>
        <dbReference type="Pfam" id="PF17482"/>
    </source>
</evidence>
<dbReference type="Proteomes" id="UP000310314">
    <property type="component" value="Unassembled WGS sequence"/>
</dbReference>
<dbReference type="PANTHER" id="PTHR35861">
    <property type="match status" value="1"/>
</dbReference>
<dbReference type="Gene3D" id="3.40.50.11780">
    <property type="match status" value="2"/>
</dbReference>
<dbReference type="InterPro" id="IPR020287">
    <property type="entry name" value="Tail_sheath_C"/>
</dbReference>
<keyword evidence="4" id="KW-1185">Reference proteome</keyword>
<evidence type="ECO:0000313" key="4">
    <source>
        <dbReference type="Proteomes" id="UP000310314"/>
    </source>
</evidence>
<dbReference type="PANTHER" id="PTHR35861:SF1">
    <property type="entry name" value="PHAGE TAIL SHEATH PROTEIN"/>
    <property type="match status" value="1"/>
</dbReference>
<dbReference type="RefSeq" id="WP_138655951.1">
    <property type="nucleotide sequence ID" value="NZ_VATY01000001.1"/>
</dbReference>
<comment type="caution">
    <text evidence="3">The sequence shown here is derived from an EMBL/GenBank/DDBJ whole genome shotgun (WGS) entry which is preliminary data.</text>
</comment>
<dbReference type="Pfam" id="PF17482">
    <property type="entry name" value="Phage_sheath_1C"/>
    <property type="match status" value="1"/>
</dbReference>
<feature type="domain" description="Tail sheath protein C-terminal" evidence="2">
    <location>
        <begin position="546"/>
        <end position="650"/>
    </location>
</feature>
<reference evidence="3 4" key="1">
    <citation type="submission" date="2019-05" db="EMBL/GenBank/DDBJ databases">
        <authorList>
            <person name="Zhang J.-Y."/>
            <person name="Feg X."/>
            <person name="Du Z.-J."/>
        </authorList>
    </citation>
    <scope>NUCLEOTIDE SEQUENCE [LARGE SCALE GENOMIC DNA]</scope>
    <source>
        <strain evidence="3 4">RZ26</strain>
    </source>
</reference>
<dbReference type="EMBL" id="VATY01000001">
    <property type="protein sequence ID" value="TMM58019.1"/>
    <property type="molecule type" value="Genomic_DNA"/>
</dbReference>
<gene>
    <name evidence="3" type="ORF">FEE95_00915</name>
</gene>
<dbReference type="OrthoDB" id="9767864at2"/>
<comment type="similarity">
    <text evidence="1">Belongs to the myoviridae tail sheath protein family.</text>
</comment>
<accession>A0A5S3PSQ2</accession>
<name>A0A5S3PSQ2_9FLAO</name>
<protein>
    <submittedName>
        <fullName evidence="3">Phage tail protein</fullName>
    </submittedName>
</protein>